<dbReference type="PANTHER" id="PTHR16222:SF24">
    <property type="entry name" value="ADP-RIBOSYLHYDROLASE ARH3"/>
    <property type="match status" value="1"/>
</dbReference>
<feature type="binding site" evidence="3">
    <location>
        <position position="113"/>
    </location>
    <ligand>
        <name>Mg(2+)</name>
        <dbReference type="ChEBI" id="CHEBI:18420"/>
        <label>1</label>
    </ligand>
</feature>
<feature type="binding site" evidence="3">
    <location>
        <position position="325"/>
    </location>
    <ligand>
        <name>Mg(2+)</name>
        <dbReference type="ChEBI" id="CHEBI:18420"/>
        <label>1</label>
    </ligand>
</feature>
<feature type="binding site" evidence="3">
    <location>
        <position position="323"/>
    </location>
    <ligand>
        <name>Mg(2+)</name>
        <dbReference type="ChEBI" id="CHEBI:18420"/>
        <label>1</label>
    </ligand>
</feature>
<comment type="similarity">
    <text evidence="1">Belongs to the ADP-ribosylglycohydrolase family.</text>
</comment>
<dbReference type="GO" id="GO:0046872">
    <property type="term" value="F:metal ion binding"/>
    <property type="evidence" value="ECO:0007669"/>
    <property type="project" value="UniProtKB-KW"/>
</dbReference>
<organism evidence="4 5">
    <name type="scientific">Marivirga atlantica</name>
    <dbReference type="NCBI Taxonomy" id="1548457"/>
    <lineage>
        <taxon>Bacteria</taxon>
        <taxon>Pseudomonadati</taxon>
        <taxon>Bacteroidota</taxon>
        <taxon>Cytophagia</taxon>
        <taxon>Cytophagales</taxon>
        <taxon>Marivirgaceae</taxon>
        <taxon>Marivirga</taxon>
    </lineage>
</organism>
<dbReference type="PANTHER" id="PTHR16222">
    <property type="entry name" value="ADP-RIBOSYLGLYCOHYDROLASE"/>
    <property type="match status" value="1"/>
</dbReference>
<evidence type="ECO:0000256" key="1">
    <source>
        <dbReference type="ARBA" id="ARBA00010702"/>
    </source>
</evidence>
<dbReference type="InterPro" id="IPR050792">
    <property type="entry name" value="ADP-ribosylglycohydrolase"/>
</dbReference>
<comment type="cofactor">
    <cofactor evidence="3">
        <name>Mg(2+)</name>
        <dbReference type="ChEBI" id="CHEBI:18420"/>
    </cofactor>
    <text evidence="3">Binds 2 magnesium ions per subunit.</text>
</comment>
<keyword evidence="3" id="KW-0460">Magnesium</keyword>
<sequence>MHRSWTGKEIYRAEFHQDGDYYLAHGFFVERNNEVYKNEDDSIDIKLFNNLLKHLKDRKLWNHPKNAILGLIVGDALGVPVEFQNRESLSKRSVKKMIGYGTHNQPAGTWSDDSSLTLCLADELTKGFDLDKIGKSFVSWLDEGRWTPYGNVFDIGIGTRKAIDRLRKGEVAYLAGDWDEMSNGNGSLMRILPLLFHIRYLPILDRYEITRKVSSITHGHVRAALACFYYLEFAKVLCEYSLPTYAYKMANISLKYIVGELNINEKEYDQFHRLTKGNIHELSQNEIKSSGYVIDTLEASIWCVLTSSSYEESVLKAVNLGEDTDTTGAVTGGLAGLIYSAAAIPLEWLDKIPRLNEIEIVIEQLRLKYKEESR</sequence>
<dbReference type="InterPro" id="IPR036705">
    <property type="entry name" value="Ribosyl_crysJ1_sf"/>
</dbReference>
<protein>
    <submittedName>
        <fullName evidence="4">ADP-ribosylglycohydrolase family protein</fullName>
    </submittedName>
</protein>
<proteinExistence type="inferred from homology"/>
<evidence type="ECO:0000256" key="3">
    <source>
        <dbReference type="PIRSR" id="PIRSR605502-1"/>
    </source>
</evidence>
<feature type="binding site" evidence="3">
    <location>
        <position position="112"/>
    </location>
    <ligand>
        <name>Mg(2+)</name>
        <dbReference type="ChEBI" id="CHEBI:18420"/>
        <label>1</label>
    </ligand>
</feature>
<reference evidence="4" key="1">
    <citation type="submission" date="2021-01" db="EMBL/GenBank/DDBJ databases">
        <title>Marivirga sp. nov., isolated from intertidal surface sediments.</title>
        <authorList>
            <person name="Zhang M."/>
        </authorList>
    </citation>
    <scope>NUCLEOTIDE SEQUENCE</scope>
    <source>
        <strain evidence="4">SM1354</strain>
    </source>
</reference>
<keyword evidence="2" id="KW-0378">Hydrolase</keyword>
<evidence type="ECO:0000256" key="2">
    <source>
        <dbReference type="ARBA" id="ARBA00022801"/>
    </source>
</evidence>
<evidence type="ECO:0000313" key="4">
    <source>
        <dbReference type="EMBL" id="MBL0766082.1"/>
    </source>
</evidence>
<feature type="binding site" evidence="3">
    <location>
        <position position="326"/>
    </location>
    <ligand>
        <name>Mg(2+)</name>
        <dbReference type="ChEBI" id="CHEBI:18420"/>
        <label>1</label>
    </ligand>
</feature>
<gene>
    <name evidence="4" type="ORF">JKP34_12520</name>
</gene>
<feature type="binding site" evidence="3">
    <location>
        <position position="111"/>
    </location>
    <ligand>
        <name>Mg(2+)</name>
        <dbReference type="ChEBI" id="CHEBI:18420"/>
        <label>1</label>
    </ligand>
</feature>
<dbReference type="SUPFAM" id="SSF101478">
    <property type="entry name" value="ADP-ribosylglycohydrolase"/>
    <property type="match status" value="1"/>
</dbReference>
<dbReference type="GO" id="GO:0016787">
    <property type="term" value="F:hydrolase activity"/>
    <property type="evidence" value="ECO:0007669"/>
    <property type="project" value="UniProtKB-KW"/>
</dbReference>
<evidence type="ECO:0000313" key="5">
    <source>
        <dbReference type="Proteomes" id="UP000642920"/>
    </source>
</evidence>
<name>A0A937DFC4_9BACT</name>
<keyword evidence="3" id="KW-0479">Metal-binding</keyword>
<dbReference type="AlphaFoldDB" id="A0A937DFC4"/>
<accession>A0A937DFC4</accession>
<dbReference type="InterPro" id="IPR005502">
    <property type="entry name" value="Ribosyl_crysJ1"/>
</dbReference>
<dbReference type="Gene3D" id="1.10.4080.10">
    <property type="entry name" value="ADP-ribosylation/Crystallin J1"/>
    <property type="match status" value="1"/>
</dbReference>
<keyword evidence="5" id="KW-1185">Reference proteome</keyword>
<dbReference type="EMBL" id="JAERQG010000003">
    <property type="protein sequence ID" value="MBL0766082.1"/>
    <property type="molecule type" value="Genomic_DNA"/>
</dbReference>
<dbReference type="Pfam" id="PF03747">
    <property type="entry name" value="ADP_ribosyl_GH"/>
    <property type="match status" value="1"/>
</dbReference>
<comment type="caution">
    <text evidence="4">The sequence shown here is derived from an EMBL/GenBank/DDBJ whole genome shotgun (WGS) entry which is preliminary data.</text>
</comment>
<dbReference type="Proteomes" id="UP000642920">
    <property type="component" value="Unassembled WGS sequence"/>
</dbReference>